<protein>
    <submittedName>
        <fullName evidence="2">Uncharacterized protein</fullName>
    </submittedName>
</protein>
<name>A0A1D8TUV6_9CYAN</name>
<dbReference type="KEGG" id="mpro:BJP34_18980"/>
<accession>A0A1D8TUV6</accession>
<dbReference type="RefSeq" id="WP_070393691.1">
    <property type="nucleotide sequence ID" value="NZ_CP017599.1"/>
</dbReference>
<evidence type="ECO:0000313" key="3">
    <source>
        <dbReference type="Proteomes" id="UP000177870"/>
    </source>
</evidence>
<evidence type="ECO:0000313" key="2">
    <source>
        <dbReference type="EMBL" id="AOX01246.1"/>
    </source>
</evidence>
<sequence length="730" mass="80289">MSLRQKIKRFRRKQDALKRSGGATNNRQNRGLSPPTGGRGDRSSGGGEARQKRANSLQNSDSGSLTVSKPPSLRRQDTSGDVSKAKQKKEPKPTYDIGKGRMIYPVTKGGVTQYLPVRSQASDSEIKSGAFVEDAAVRKEPVNTISDASKLKHPTRKDVNTGRTLFATTTTNSKGKEKPEYLPRQSEATALELSSGKYIPEKSPITGEELKQPPKIDSDNGGRKLFATKAADGSVQYFPKKNQATAKELAEGRYLEGFAAKDPVNQILDSSQLGDKRPTRRDVNTGRTLFATKTTGLFGTEYLPRQSEATIDELNAGKYIPEKDSIAGEELEQPPKTDPENGGRKLFATQGADGSIQYFPRKNQATAMELAEGRYLEGFAAKDPVNKVLDSSELGNDSPTSTEVRTGRKLYATAVLDGDGNQTDMEYLPRQSEATIDELNAGKYIPEKASIAGEELYQPPKTDPKNGGRKLFATKAADGTIEFFPKKNEATPQELAEGRYLEGFAAKDPVNQIEEAGNFNHPTVKDTNTGRILFATTTTSWFGNKKTEYLPRQSEATDGELLAGKYIPEKDSIVEEVLKKLPRYDFGNQRDLFAVKADDGSTQYWPKKSQATAKELSEGQYVPDVWISQNAPLGPGNAMTNAAPRFDIDNNRKIFAVKDKDGNTTYLPRKSKATSKEKTRGLFIPDEVVEEHESKRRVTALKDDSADIAQRRAQRAQRQEGGDYRSITSA</sequence>
<reference evidence="3" key="1">
    <citation type="submission" date="2016-10" db="EMBL/GenBank/DDBJ databases">
        <title>Comparative genomics uncovers the prolific and rare metabolic potential of the cyanobacterial genus Moorea.</title>
        <authorList>
            <person name="Leao T."/>
            <person name="Castelao G."/>
            <person name="Korobeynikov A."/>
            <person name="Monroe E.A."/>
            <person name="Podell S."/>
            <person name="Glukhov E."/>
            <person name="Allen E."/>
            <person name="Gerwick W.H."/>
            <person name="Gerwick L."/>
        </authorList>
    </citation>
    <scope>NUCLEOTIDE SEQUENCE [LARGE SCALE GENOMIC DNA]</scope>
    <source>
        <strain evidence="3">PAL-8-15-08-1</strain>
    </source>
</reference>
<dbReference type="EMBL" id="CP017599">
    <property type="protein sequence ID" value="AOX01246.1"/>
    <property type="molecule type" value="Genomic_DNA"/>
</dbReference>
<feature type="compositionally biased region" description="Polar residues" evidence="1">
    <location>
        <begin position="22"/>
        <end position="31"/>
    </location>
</feature>
<organism evidence="2 3">
    <name type="scientific">Moorena producens PAL-8-15-08-1</name>
    <dbReference type="NCBI Taxonomy" id="1458985"/>
    <lineage>
        <taxon>Bacteria</taxon>
        <taxon>Bacillati</taxon>
        <taxon>Cyanobacteriota</taxon>
        <taxon>Cyanophyceae</taxon>
        <taxon>Coleofasciculales</taxon>
        <taxon>Coleofasciculaceae</taxon>
        <taxon>Moorena</taxon>
    </lineage>
</organism>
<feature type="compositionally biased region" description="Basic and acidic residues" evidence="1">
    <location>
        <begin position="208"/>
        <end position="220"/>
    </location>
</feature>
<feature type="region of interest" description="Disordered" evidence="1">
    <location>
        <begin position="324"/>
        <end position="347"/>
    </location>
</feature>
<feature type="compositionally biased region" description="Basic and acidic residues" evidence="1">
    <location>
        <begin position="693"/>
        <end position="705"/>
    </location>
</feature>
<evidence type="ECO:0000256" key="1">
    <source>
        <dbReference type="SAM" id="MobiDB-lite"/>
    </source>
</evidence>
<proteinExistence type="predicted"/>
<dbReference type="OrthoDB" id="7057785at2"/>
<feature type="compositionally biased region" description="Basic residues" evidence="1">
    <location>
        <begin position="1"/>
        <end position="12"/>
    </location>
</feature>
<feature type="compositionally biased region" description="Basic and acidic residues" evidence="1">
    <location>
        <begin position="333"/>
        <end position="343"/>
    </location>
</feature>
<feature type="compositionally biased region" description="Polar residues" evidence="1">
    <location>
        <begin position="54"/>
        <end position="69"/>
    </location>
</feature>
<dbReference type="AlphaFoldDB" id="A0A1D8TUV6"/>
<feature type="region of interest" description="Disordered" evidence="1">
    <location>
        <begin position="199"/>
        <end position="220"/>
    </location>
</feature>
<feature type="region of interest" description="Disordered" evidence="1">
    <location>
        <begin position="693"/>
        <end position="730"/>
    </location>
</feature>
<feature type="region of interest" description="Disordered" evidence="1">
    <location>
        <begin position="1"/>
        <end position="101"/>
    </location>
</feature>
<dbReference type="STRING" id="1458985.BJP34_18980"/>
<dbReference type="Proteomes" id="UP000177870">
    <property type="component" value="Chromosome"/>
</dbReference>
<gene>
    <name evidence="2" type="ORF">BJP34_18980</name>
</gene>